<gene>
    <name evidence="2" type="ORF">GL300_18265</name>
</gene>
<feature type="compositionally biased region" description="Basic and acidic residues" evidence="1">
    <location>
        <begin position="109"/>
        <end position="118"/>
    </location>
</feature>
<keyword evidence="3" id="KW-1185">Reference proteome</keyword>
<name>A0A844HQ20_9RHOB</name>
<dbReference type="EMBL" id="WMIG01000013">
    <property type="protein sequence ID" value="MTH61158.1"/>
    <property type="molecule type" value="Genomic_DNA"/>
</dbReference>
<comment type="caution">
    <text evidence="2">The sequence shown here is derived from an EMBL/GenBank/DDBJ whole genome shotgun (WGS) entry which is preliminary data.</text>
</comment>
<dbReference type="AlphaFoldDB" id="A0A844HQ20"/>
<evidence type="ECO:0000313" key="2">
    <source>
        <dbReference type="EMBL" id="MTH61158.1"/>
    </source>
</evidence>
<reference evidence="2 3" key="1">
    <citation type="submission" date="2019-11" db="EMBL/GenBank/DDBJ databases">
        <authorList>
            <person name="Dong K."/>
        </authorList>
    </citation>
    <scope>NUCLEOTIDE SEQUENCE [LARGE SCALE GENOMIC DNA]</scope>
    <source>
        <strain evidence="2 3">NBRC 112902</strain>
    </source>
</reference>
<evidence type="ECO:0000256" key="1">
    <source>
        <dbReference type="SAM" id="MobiDB-lite"/>
    </source>
</evidence>
<proteinExistence type="predicted"/>
<sequence>MTLTHLLIETDLEKAKDGRWVLLIEPDLGAKYEDGAQWDQDHVPPAVMAKWIDDDGMKFWAHLQCAHQGEGFSIHSAKGFVELSDLGLDEEEPDEPYIEVASDGTAELVHPDGQREPAPDGWESMTNLKAERLA</sequence>
<dbReference type="Proteomes" id="UP000449846">
    <property type="component" value="Unassembled WGS sequence"/>
</dbReference>
<evidence type="ECO:0000313" key="3">
    <source>
        <dbReference type="Proteomes" id="UP000449846"/>
    </source>
</evidence>
<dbReference type="RefSeq" id="WP_155041100.1">
    <property type="nucleotide sequence ID" value="NZ_WMIG01000013.1"/>
</dbReference>
<organism evidence="2 3">
    <name type="scientific">Paracoccus litorisediminis</name>
    <dbReference type="NCBI Taxonomy" id="2006130"/>
    <lineage>
        <taxon>Bacteria</taxon>
        <taxon>Pseudomonadati</taxon>
        <taxon>Pseudomonadota</taxon>
        <taxon>Alphaproteobacteria</taxon>
        <taxon>Rhodobacterales</taxon>
        <taxon>Paracoccaceae</taxon>
        <taxon>Paracoccus</taxon>
    </lineage>
</organism>
<accession>A0A844HQ20</accession>
<protein>
    <submittedName>
        <fullName evidence="2">Uncharacterized protein</fullName>
    </submittedName>
</protein>
<feature type="region of interest" description="Disordered" evidence="1">
    <location>
        <begin position="104"/>
        <end position="134"/>
    </location>
</feature>